<name>A0A448VKA1_9NEIS</name>
<evidence type="ECO:0000259" key="4">
    <source>
        <dbReference type="Pfam" id="PF01755"/>
    </source>
</evidence>
<evidence type="ECO:0000256" key="2">
    <source>
        <dbReference type="ARBA" id="ARBA00005222"/>
    </source>
</evidence>
<dbReference type="EC" id="2.-.-.-" evidence="5"/>
<evidence type="ECO:0000313" key="5">
    <source>
        <dbReference type="EMBL" id="VEJ50182.1"/>
    </source>
</evidence>
<dbReference type="Pfam" id="PF01755">
    <property type="entry name" value="Glyco_transf_25"/>
    <property type="match status" value="1"/>
</dbReference>
<dbReference type="UniPathway" id="UPA00820"/>
<evidence type="ECO:0000256" key="1">
    <source>
        <dbReference type="ARBA" id="ARBA00005068"/>
    </source>
</evidence>
<accession>A0A448VKA1</accession>
<protein>
    <submittedName>
        <fullName evidence="5">Lacto-N-neotetraose biosynthesis glycosyl transferase LgtE</fullName>
        <ecNumber evidence="5">2.-.-.-</ecNumber>
    </submittedName>
</protein>
<keyword evidence="6" id="KW-1185">Reference proteome</keyword>
<dbReference type="GO" id="GO:0016740">
    <property type="term" value="F:transferase activity"/>
    <property type="evidence" value="ECO:0007669"/>
    <property type="project" value="UniProtKB-KW"/>
</dbReference>
<dbReference type="GO" id="GO:0009103">
    <property type="term" value="P:lipopolysaccharide biosynthetic process"/>
    <property type="evidence" value="ECO:0007669"/>
    <property type="project" value="UniProtKB-KW"/>
</dbReference>
<dbReference type="STRING" id="28091.SAMEA3174300_01180"/>
<dbReference type="EMBL" id="LR134533">
    <property type="protein sequence ID" value="VEJ50182.1"/>
    <property type="molecule type" value="Genomic_DNA"/>
</dbReference>
<organism evidence="5 6">
    <name type="scientific">Neisseria weaveri</name>
    <dbReference type="NCBI Taxonomy" id="28091"/>
    <lineage>
        <taxon>Bacteria</taxon>
        <taxon>Pseudomonadati</taxon>
        <taxon>Pseudomonadota</taxon>
        <taxon>Betaproteobacteria</taxon>
        <taxon>Neisseriales</taxon>
        <taxon>Neisseriaceae</taxon>
        <taxon>Neisseria</taxon>
    </lineage>
</organism>
<evidence type="ECO:0000256" key="3">
    <source>
        <dbReference type="ARBA" id="ARBA00022985"/>
    </source>
</evidence>
<gene>
    <name evidence="5" type="primary">lgtE</name>
    <name evidence="5" type="ORF">NCTC12742_00558</name>
</gene>
<proteinExistence type="predicted"/>
<dbReference type="CDD" id="cd06532">
    <property type="entry name" value="Glyco_transf_25"/>
    <property type="match status" value="1"/>
</dbReference>
<dbReference type="UniPathway" id="UPA00501"/>
<evidence type="ECO:0000313" key="6">
    <source>
        <dbReference type="Proteomes" id="UP000272771"/>
    </source>
</evidence>
<keyword evidence="5" id="KW-0808">Transferase</keyword>
<dbReference type="InterPro" id="IPR002654">
    <property type="entry name" value="Glyco_trans_25"/>
</dbReference>
<dbReference type="AlphaFoldDB" id="A0A448VKA1"/>
<sequence>MNVYVVSLGNADMRRAHIRKEFAKHDISFEFYDAVTPGEYLDNCIKQYLPNLASANLTGGEKACFMSHFLLWKKCAETDLDYICICEDDILLGENAGGFLNGSEWLDSRFARQLAVVRLETFLHSVQLKKTNIQAFQGRCFPILKSNTYGTAGYILPHNTARYLLEWLPLLPAEQLNAIDEILFSELMKQESVNVYQTDPGLCVQELQYHQENSILNSGLEADRAVRHKEFEASLASEGTVKKRKNIFIKIVKEFQRFKRRLNHYRISRNSKTVLFK</sequence>
<comment type="pathway">
    <text evidence="1">Bacterial outer membrane biogenesis; lipooligosaccharide biosynthesis.</text>
</comment>
<dbReference type="RefSeq" id="WP_232014429.1">
    <property type="nucleotide sequence ID" value="NZ_CAUJRG010000004.1"/>
</dbReference>
<keyword evidence="3" id="KW-0448">Lipopolysaccharide biosynthesis</keyword>
<dbReference type="Proteomes" id="UP000272771">
    <property type="component" value="Chromosome"/>
</dbReference>
<reference evidence="5 6" key="1">
    <citation type="submission" date="2018-12" db="EMBL/GenBank/DDBJ databases">
        <authorList>
            <consortium name="Pathogen Informatics"/>
        </authorList>
    </citation>
    <scope>NUCLEOTIDE SEQUENCE [LARGE SCALE GENOMIC DNA]</scope>
    <source>
        <strain evidence="5 6">NCTC12742</strain>
    </source>
</reference>
<comment type="pathway">
    <text evidence="2">Glycan metabolism; lacto-N-neotetraose biosynthesis.</text>
</comment>
<feature type="domain" description="Glycosyl transferase family 25" evidence="4">
    <location>
        <begin position="2"/>
        <end position="169"/>
    </location>
</feature>